<evidence type="ECO:0000313" key="2">
    <source>
        <dbReference type="EMBL" id="KAK3695975.1"/>
    </source>
</evidence>
<name>A0AAE0XM95_9GAST</name>
<feature type="region of interest" description="Disordered" evidence="1">
    <location>
        <begin position="42"/>
        <end position="83"/>
    </location>
</feature>
<sequence>MVEKRESDVLATSLDHSCHKLRVITCNVYWSRPCYKAYGELSGLQPSNKMHQPSRQKTTSNRDEESPTTWVDAPSTLSTENSF</sequence>
<evidence type="ECO:0000313" key="3">
    <source>
        <dbReference type="Proteomes" id="UP001283361"/>
    </source>
</evidence>
<reference evidence="2" key="1">
    <citation type="journal article" date="2023" name="G3 (Bethesda)">
        <title>A reference genome for the long-term kleptoplast-retaining sea slug Elysia crispata morphotype clarki.</title>
        <authorList>
            <person name="Eastman K.E."/>
            <person name="Pendleton A.L."/>
            <person name="Shaikh M.A."/>
            <person name="Suttiyut T."/>
            <person name="Ogas R."/>
            <person name="Tomko P."/>
            <person name="Gavelis G."/>
            <person name="Widhalm J.R."/>
            <person name="Wisecaver J.H."/>
        </authorList>
    </citation>
    <scope>NUCLEOTIDE SEQUENCE</scope>
    <source>
        <strain evidence="2">ECLA1</strain>
    </source>
</reference>
<dbReference type="Proteomes" id="UP001283361">
    <property type="component" value="Unassembled WGS sequence"/>
</dbReference>
<keyword evidence="3" id="KW-1185">Reference proteome</keyword>
<protein>
    <submittedName>
        <fullName evidence="2">Uncharacterized protein</fullName>
    </submittedName>
</protein>
<evidence type="ECO:0000256" key="1">
    <source>
        <dbReference type="SAM" id="MobiDB-lite"/>
    </source>
</evidence>
<comment type="caution">
    <text evidence="2">The sequence shown here is derived from an EMBL/GenBank/DDBJ whole genome shotgun (WGS) entry which is preliminary data.</text>
</comment>
<feature type="compositionally biased region" description="Polar residues" evidence="1">
    <location>
        <begin position="44"/>
        <end position="59"/>
    </location>
</feature>
<organism evidence="2 3">
    <name type="scientific">Elysia crispata</name>
    <name type="common">lettuce slug</name>
    <dbReference type="NCBI Taxonomy" id="231223"/>
    <lineage>
        <taxon>Eukaryota</taxon>
        <taxon>Metazoa</taxon>
        <taxon>Spiralia</taxon>
        <taxon>Lophotrochozoa</taxon>
        <taxon>Mollusca</taxon>
        <taxon>Gastropoda</taxon>
        <taxon>Heterobranchia</taxon>
        <taxon>Euthyneura</taxon>
        <taxon>Panpulmonata</taxon>
        <taxon>Sacoglossa</taxon>
        <taxon>Placobranchoidea</taxon>
        <taxon>Plakobranchidae</taxon>
        <taxon>Elysia</taxon>
    </lineage>
</organism>
<dbReference type="EMBL" id="JAWDGP010008063">
    <property type="protein sequence ID" value="KAK3695975.1"/>
    <property type="molecule type" value="Genomic_DNA"/>
</dbReference>
<accession>A0AAE0XM95</accession>
<proteinExistence type="predicted"/>
<gene>
    <name evidence="2" type="ORF">RRG08_000830</name>
</gene>
<dbReference type="AlphaFoldDB" id="A0AAE0XM95"/>